<keyword evidence="4 7" id="KW-1133">Transmembrane helix</keyword>
<reference evidence="8" key="1">
    <citation type="submission" date="2020-03" db="EMBL/GenBank/DDBJ databases">
        <title>FDA dAtabase for Regulatory Grade micrObial Sequences (FDA-ARGOS): Supporting development and validation of Infectious Disease Dx tests.</title>
        <authorList>
            <person name="Campos J."/>
            <person name="Goldberg B."/>
            <person name="Tallon L."/>
            <person name="Sadzewicz L."/>
            <person name="Vavikolanu K."/>
            <person name="Mehta A."/>
            <person name="Aluvathingal J."/>
            <person name="Nadendla S."/>
            <person name="Nandy P."/>
            <person name="Geyer C."/>
            <person name="Yan Y."/>
            <person name="Sichtig H."/>
        </authorList>
    </citation>
    <scope>NUCLEOTIDE SEQUENCE [LARGE SCALE GENOMIC DNA]</scope>
    <source>
        <strain evidence="8">FDAARGOS_652</strain>
    </source>
</reference>
<proteinExistence type="inferred from homology"/>
<dbReference type="PANTHER" id="PTHR13317:SF4">
    <property type="entry name" value="TRANSMEMBRANE ANTERIOR POSTERIOR TRANSFORMATION PROTEIN 1 HOMOLOG"/>
    <property type="match status" value="1"/>
</dbReference>
<dbReference type="Pfam" id="PF05346">
    <property type="entry name" value="DUF747"/>
    <property type="match status" value="1"/>
</dbReference>
<evidence type="ECO:0000256" key="3">
    <source>
        <dbReference type="ARBA" id="ARBA00022692"/>
    </source>
</evidence>
<sequence>MNALCHHSWKQTEIAAEHSKNKLWCCVPVSYFPNADLQYFTTLIFFLHVRLCEADKKAALLNLIQESMGKHRSTSSLHGKIPGHKKSKSKSLSTQVIAKAKTQSQARTQRVTFEDEKSLDPPHQSIRNSISEYFHKIGLNDLSREKSGISLLRLVQLELNLPTLSIARNQNATKAEREHHDNQSYEELINMFIIPWYLEKFMIFGLFVCINSFLALFTLAPIKIVLVMSQVIISYIKNPKQNFAYQLNSIKKDVVTLSLIALALFVLFSGKLDISKMYHDVRGQADIKLYVMFGVLEVAEKLCSSIGQDIINILFHISPLDQMGRFITFYLTSVFYLSFHAYILIYQCVSLNVAANSYSNALLTLLLSNQFAELKSSVFKKLDREGLFQITMADLSERFQLSLMLAIIAVRNLLQLNSAHGLIPDSWKKWNIWLGAIFGPGVVVIGSEIFVDWLKHCFISKFNKIKPRVYRNFLYVSCLDFMQVFQTSSQSESGKSHEFTDFIVLTRRIGLPLLASAVCFLRMTIGDFKQIFIIQCSTNVRTVLASIVFFTTTIFTLLLIRIILVLLIFKIASRLVESHKARQKQVAKRVIHPSPIHTPVEKTPSPRQASTNAFDDSSFVSSPIELSYLPGSPNTEPSTINPTTRAHLYDLDEIVPDTPEEKRNKQLLNGSLQESPWGENDDEGLSKVMRYEMSSKRIW</sequence>
<evidence type="ECO:0000313" key="9">
    <source>
        <dbReference type="Proteomes" id="UP000590412"/>
    </source>
</evidence>
<evidence type="ECO:0000256" key="6">
    <source>
        <dbReference type="SAM" id="MobiDB-lite"/>
    </source>
</evidence>
<feature type="transmembrane region" description="Helical" evidence="7">
    <location>
        <begin position="201"/>
        <end position="234"/>
    </location>
</feature>
<evidence type="ECO:0000256" key="4">
    <source>
        <dbReference type="ARBA" id="ARBA00022989"/>
    </source>
</evidence>
<comment type="subcellular location">
    <subcellularLocation>
        <location evidence="1">Membrane</location>
        <topology evidence="1">Multi-pass membrane protein</topology>
    </subcellularLocation>
</comment>
<feature type="transmembrane region" description="Helical" evidence="7">
    <location>
        <begin position="254"/>
        <end position="272"/>
    </location>
</feature>
<feature type="region of interest" description="Disordered" evidence="6">
    <location>
        <begin position="73"/>
        <end position="94"/>
    </location>
</feature>
<dbReference type="AlphaFoldDB" id="A0A8X7T963"/>
<dbReference type="GO" id="GO:0005789">
    <property type="term" value="C:endoplasmic reticulum membrane"/>
    <property type="evidence" value="ECO:0007669"/>
    <property type="project" value="TreeGrafter"/>
</dbReference>
<protein>
    <submittedName>
        <fullName evidence="8">Eukaryotic membrane family protein</fullName>
    </submittedName>
</protein>
<feature type="transmembrane region" description="Helical" evidence="7">
    <location>
        <begin position="540"/>
        <end position="569"/>
    </location>
</feature>
<evidence type="ECO:0000256" key="1">
    <source>
        <dbReference type="ARBA" id="ARBA00004141"/>
    </source>
</evidence>
<dbReference type="Proteomes" id="UP000590412">
    <property type="component" value="Unassembled WGS sequence"/>
</dbReference>
<name>A0A8X7T963_CANPA</name>
<feature type="transmembrane region" description="Helical" evidence="7">
    <location>
        <begin position="326"/>
        <end position="345"/>
    </location>
</feature>
<gene>
    <name evidence="8" type="ORF">FOB60_004915</name>
</gene>
<dbReference type="PANTHER" id="PTHR13317">
    <property type="entry name" value="TRANSMEMBRANE ANTERIOR POSTERIOR TRANSFORMATION PROTEIN 1 HOMOLOG"/>
    <property type="match status" value="1"/>
</dbReference>
<feature type="transmembrane region" description="Helical" evidence="7">
    <location>
        <begin position="430"/>
        <end position="451"/>
    </location>
</feature>
<organism evidence="8 9">
    <name type="scientific">Candida parapsilosis</name>
    <name type="common">Yeast</name>
    <dbReference type="NCBI Taxonomy" id="5480"/>
    <lineage>
        <taxon>Eukaryota</taxon>
        <taxon>Fungi</taxon>
        <taxon>Dikarya</taxon>
        <taxon>Ascomycota</taxon>
        <taxon>Saccharomycotina</taxon>
        <taxon>Pichiomycetes</taxon>
        <taxon>Debaryomycetaceae</taxon>
        <taxon>Candida/Lodderomyces clade</taxon>
        <taxon>Candida</taxon>
    </lineage>
</organism>
<evidence type="ECO:0000256" key="5">
    <source>
        <dbReference type="ARBA" id="ARBA00023136"/>
    </source>
</evidence>
<feature type="compositionally biased region" description="Polar residues" evidence="6">
    <location>
        <begin position="605"/>
        <end position="614"/>
    </location>
</feature>
<feature type="region of interest" description="Disordered" evidence="6">
    <location>
        <begin position="593"/>
        <end position="614"/>
    </location>
</feature>
<evidence type="ECO:0000256" key="2">
    <source>
        <dbReference type="ARBA" id="ARBA00008803"/>
    </source>
</evidence>
<evidence type="ECO:0000313" key="8">
    <source>
        <dbReference type="EMBL" id="KAF6045343.1"/>
    </source>
</evidence>
<dbReference type="EMBL" id="JABWAB010000009">
    <property type="protein sequence ID" value="KAF6045343.1"/>
    <property type="molecule type" value="Genomic_DNA"/>
</dbReference>
<evidence type="ECO:0000256" key="7">
    <source>
        <dbReference type="SAM" id="Phobius"/>
    </source>
</evidence>
<comment type="similarity">
    <text evidence="2">Belongs to the TAPT1 family.</text>
</comment>
<dbReference type="InterPro" id="IPR008010">
    <property type="entry name" value="Tatp1"/>
</dbReference>
<comment type="caution">
    <text evidence="8">The sequence shown here is derived from an EMBL/GenBank/DDBJ whole genome shotgun (WGS) entry which is preliminary data.</text>
</comment>
<accession>A0A8X7T963</accession>
<keyword evidence="5 7" id="KW-0472">Membrane</keyword>
<keyword evidence="3 7" id="KW-0812">Transmembrane</keyword>